<dbReference type="InterPro" id="IPR013087">
    <property type="entry name" value="Znf_C2H2_type"/>
</dbReference>
<feature type="domain" description="C2H2-type" evidence="1">
    <location>
        <begin position="207"/>
        <end position="233"/>
    </location>
</feature>
<dbReference type="OMA" id="WRCAKCL"/>
<dbReference type="InParanoid" id="G3JRR6"/>
<accession>G3JRR6</accession>
<dbReference type="Gene3D" id="3.30.160.60">
    <property type="entry name" value="Classic Zinc Finger"/>
    <property type="match status" value="1"/>
</dbReference>
<dbReference type="OrthoDB" id="2687452at2759"/>
<evidence type="ECO:0000313" key="3">
    <source>
        <dbReference type="Proteomes" id="UP000001610"/>
    </source>
</evidence>
<evidence type="ECO:0000313" key="2">
    <source>
        <dbReference type="EMBL" id="EGX88456.1"/>
    </source>
</evidence>
<dbReference type="KEGG" id="cmt:CCM_08500"/>
<keyword evidence="3" id="KW-1185">Reference proteome</keyword>
<sequence>MSRHPASHTHPDLTYSSTDLLLLLHPPPPLLWPQPFLSTWELPNELILANSRPIPARLRPGVTSDYRHYSTSAPAGNMTAQVGNHYHDDLSGFWGPPPDDLYLQDPRFLACSEPLSRHMSSDSSLSLSTPASPMLGAAAAAGISSFYTLQASAPGSPLFPLLQDMPAASVGSPYSSQSVATSCEGHSPQTVPEDFTGESPKGRDYPVVCLFPGCDTKPFKRRADLDRHYKHKHAPASQKESYFCDYPRCARRRDPFHRRDHFRDHLREFHKEDIEKRGGSGSGGSGAVNEEWLEDRNTSSAWWRCAKCLLRNYVDRSGYECPKCKTTCQAKRKELRMRD</sequence>
<dbReference type="SMART" id="SM00355">
    <property type="entry name" value="ZnF_C2H2"/>
    <property type="match status" value="2"/>
</dbReference>
<dbReference type="RefSeq" id="XP_006673701.1">
    <property type="nucleotide sequence ID" value="XM_006673638.1"/>
</dbReference>
<gene>
    <name evidence="2" type="ORF">CCM_08500</name>
</gene>
<dbReference type="Proteomes" id="UP000001610">
    <property type="component" value="Unassembled WGS sequence"/>
</dbReference>
<dbReference type="HOGENOM" id="CLU_070615_0_0_1"/>
<name>G3JRR6_CORMM</name>
<dbReference type="eggNOG" id="ENOG502SXT7">
    <property type="taxonomic scope" value="Eukaryota"/>
</dbReference>
<dbReference type="AlphaFoldDB" id="G3JRR6"/>
<dbReference type="GeneID" id="18170507"/>
<organism evidence="2 3">
    <name type="scientific">Cordyceps militaris (strain CM01)</name>
    <name type="common">Caterpillar fungus</name>
    <dbReference type="NCBI Taxonomy" id="983644"/>
    <lineage>
        <taxon>Eukaryota</taxon>
        <taxon>Fungi</taxon>
        <taxon>Dikarya</taxon>
        <taxon>Ascomycota</taxon>
        <taxon>Pezizomycotina</taxon>
        <taxon>Sordariomycetes</taxon>
        <taxon>Hypocreomycetidae</taxon>
        <taxon>Hypocreales</taxon>
        <taxon>Cordycipitaceae</taxon>
        <taxon>Cordyceps</taxon>
    </lineage>
</organism>
<evidence type="ECO:0000259" key="1">
    <source>
        <dbReference type="SMART" id="SM00355"/>
    </source>
</evidence>
<proteinExistence type="predicted"/>
<protein>
    <recommendedName>
        <fullName evidence="1">C2H2-type domain-containing protein</fullName>
    </recommendedName>
</protein>
<reference evidence="2 3" key="1">
    <citation type="journal article" date="2011" name="Genome Biol.">
        <title>Genome sequence of the insect pathogenic fungus Cordyceps militaris, a valued traditional Chinese medicine.</title>
        <authorList>
            <person name="Zheng P."/>
            <person name="Xia Y."/>
            <person name="Xiao G."/>
            <person name="Xiong C."/>
            <person name="Hu X."/>
            <person name="Zhang S."/>
            <person name="Zheng H."/>
            <person name="Huang Y."/>
            <person name="Zhou Y."/>
            <person name="Wang S."/>
            <person name="Zhao G.P."/>
            <person name="Liu X."/>
            <person name="St Leger R.J."/>
            <person name="Wang C."/>
        </authorList>
    </citation>
    <scope>NUCLEOTIDE SEQUENCE [LARGE SCALE GENOMIC DNA]</scope>
    <source>
        <strain evidence="2 3">CM01</strain>
    </source>
</reference>
<feature type="domain" description="C2H2-type" evidence="1">
    <location>
        <begin position="242"/>
        <end position="270"/>
    </location>
</feature>
<dbReference type="EMBL" id="JH126405">
    <property type="protein sequence ID" value="EGX88456.1"/>
    <property type="molecule type" value="Genomic_DNA"/>
</dbReference>
<dbReference type="VEuPathDB" id="FungiDB:CCM_08500"/>